<dbReference type="OMA" id="QGVHHPQ"/>
<evidence type="ECO:0000313" key="1">
    <source>
        <dbReference type="Ensembl" id="ENSSDUP00000022126.1"/>
    </source>
</evidence>
<dbReference type="Proteomes" id="UP000261420">
    <property type="component" value="Unplaced"/>
</dbReference>
<protein>
    <submittedName>
        <fullName evidence="1">Uncharacterized protein</fullName>
    </submittedName>
</protein>
<reference evidence="1" key="1">
    <citation type="submission" date="2025-08" db="UniProtKB">
        <authorList>
            <consortium name="Ensembl"/>
        </authorList>
    </citation>
    <scope>IDENTIFICATION</scope>
</reference>
<organism evidence="1 2">
    <name type="scientific">Seriola dumerili</name>
    <name type="common">Greater amberjack</name>
    <name type="synonym">Caranx dumerili</name>
    <dbReference type="NCBI Taxonomy" id="41447"/>
    <lineage>
        <taxon>Eukaryota</taxon>
        <taxon>Metazoa</taxon>
        <taxon>Chordata</taxon>
        <taxon>Craniata</taxon>
        <taxon>Vertebrata</taxon>
        <taxon>Euteleostomi</taxon>
        <taxon>Actinopterygii</taxon>
        <taxon>Neopterygii</taxon>
        <taxon>Teleostei</taxon>
        <taxon>Neoteleostei</taxon>
        <taxon>Acanthomorphata</taxon>
        <taxon>Carangaria</taxon>
        <taxon>Carangiformes</taxon>
        <taxon>Carangidae</taxon>
        <taxon>Seriola</taxon>
    </lineage>
</organism>
<keyword evidence="2" id="KW-1185">Reference proteome</keyword>
<reference evidence="1" key="2">
    <citation type="submission" date="2025-09" db="UniProtKB">
        <authorList>
            <consortium name="Ensembl"/>
        </authorList>
    </citation>
    <scope>IDENTIFICATION</scope>
</reference>
<name>A0A3B4UU29_SERDU</name>
<dbReference type="AlphaFoldDB" id="A0A3B4UU29"/>
<sequence>MFVGLNLQLQFVHQVLEASHVLAVFLGLVGELLDAPLVLANPFDGLCSPLLLCLQLVLQLFDASLQFLELLLAALHGNLLGLIQTVLQVFDGLLHVLLHACLPVSLAELDLHLVQVAFHLLLHSQGLVAAPGLRFQRGLKRLHHALVVPLGLLHFLVFLRHFPLHVGLHLVELELGSQDLALFVL</sequence>
<accession>A0A3B4UU29</accession>
<dbReference type="Ensembl" id="ENSSDUT00000022533.1">
    <property type="protein sequence ID" value="ENSSDUP00000022126.1"/>
    <property type="gene ID" value="ENSSDUG00000016103.1"/>
</dbReference>
<dbReference type="GeneTree" id="ENSGT00980000198805"/>
<proteinExistence type="predicted"/>
<evidence type="ECO:0000313" key="2">
    <source>
        <dbReference type="Proteomes" id="UP000261420"/>
    </source>
</evidence>